<feature type="compositionally biased region" description="Basic and acidic residues" evidence="8">
    <location>
        <begin position="255"/>
        <end position="275"/>
    </location>
</feature>
<comment type="subcellular location">
    <subcellularLocation>
        <location evidence="1">Membrane</location>
        <topology evidence="1">Multi-pass membrane protein</topology>
    </subcellularLocation>
</comment>
<reference evidence="10" key="1">
    <citation type="submission" date="2011-02" db="EMBL/GenBank/DDBJ databases">
        <authorList>
            <person name="Aslett M."/>
        </authorList>
    </citation>
    <scope>NUCLEOTIDE SEQUENCE</scope>
    <source>
        <strain evidence="10">Liverpool</strain>
    </source>
</reference>
<evidence type="ECO:0000313" key="11">
    <source>
        <dbReference type="EMBL" id="CEL68520.1"/>
    </source>
</evidence>
<dbReference type="InParanoid" id="F0VC72"/>
<reference evidence="11" key="4">
    <citation type="journal article" date="2015" name="PLoS ONE">
        <title>Comprehensive Evaluation of Toxoplasma gondii VEG and Neospora caninum LIV Genomes with Tachyzoite Stage Transcriptome and Proteome Defines Novel Transcript Features.</title>
        <authorList>
            <person name="Ramaprasad A."/>
            <person name="Mourier T."/>
            <person name="Naeem R."/>
            <person name="Malas T.B."/>
            <person name="Moussa E."/>
            <person name="Panigrahi A."/>
            <person name="Vermont S.J."/>
            <person name="Otto T.D."/>
            <person name="Wastling J."/>
            <person name="Pain A."/>
        </authorList>
    </citation>
    <scope>NUCLEOTIDE SEQUENCE</scope>
    <source>
        <strain evidence="11">Liverpool</strain>
    </source>
</reference>
<feature type="transmembrane region" description="Helical" evidence="9">
    <location>
        <begin position="590"/>
        <end position="611"/>
    </location>
</feature>
<evidence type="ECO:0000256" key="6">
    <source>
        <dbReference type="ARBA" id="ARBA00022989"/>
    </source>
</evidence>
<dbReference type="VEuPathDB" id="ToxoDB:NCLIV_042730"/>
<feature type="transmembrane region" description="Helical" evidence="9">
    <location>
        <begin position="226"/>
        <end position="244"/>
    </location>
</feature>
<dbReference type="OrthoDB" id="330047at2759"/>
<keyword evidence="3" id="KW-0813">Transport</keyword>
<dbReference type="Gene3D" id="1.20.1250.20">
    <property type="entry name" value="MFS general substrate transporter like domains"/>
    <property type="match status" value="1"/>
</dbReference>
<keyword evidence="12" id="KW-1185">Reference proteome</keyword>
<feature type="region of interest" description="Disordered" evidence="8">
    <location>
        <begin position="312"/>
        <end position="355"/>
    </location>
</feature>
<dbReference type="GO" id="GO:0006865">
    <property type="term" value="P:amino acid transport"/>
    <property type="evidence" value="ECO:0007669"/>
    <property type="project" value="UniProtKB-KW"/>
</dbReference>
<evidence type="ECO:0000256" key="9">
    <source>
        <dbReference type="SAM" id="Phobius"/>
    </source>
</evidence>
<feature type="compositionally biased region" description="Polar residues" evidence="8">
    <location>
        <begin position="312"/>
        <end position="328"/>
    </location>
</feature>
<feature type="transmembrane region" description="Helical" evidence="9">
    <location>
        <begin position="623"/>
        <end position="644"/>
    </location>
</feature>
<dbReference type="InterPro" id="IPR052599">
    <property type="entry name" value="SLC43A_AATransporter"/>
</dbReference>
<name>F0VC72_NEOCL</name>
<comment type="similarity">
    <text evidence="2">Belongs to the SLC43A transporter (TC 2.A.1.44) family.</text>
</comment>
<dbReference type="GO" id="GO:0016020">
    <property type="term" value="C:membrane"/>
    <property type="evidence" value="ECO:0007669"/>
    <property type="project" value="UniProtKB-SubCell"/>
</dbReference>
<dbReference type="OMA" id="QAPRRMF"/>
<feature type="transmembrane region" description="Helical" evidence="9">
    <location>
        <begin position="39"/>
        <end position="59"/>
    </location>
</feature>
<reference evidence="12" key="3">
    <citation type="journal article" date="2012" name="PLoS Pathog.">
        <title>Comparative genomics of the apicomplexan parasites Toxoplasma gondii and Neospora caninum: Coccidia differing in host range and transmission strategy.</title>
        <authorList>
            <person name="Reid A.J."/>
            <person name="Vermont S.J."/>
            <person name="Cotton J.A."/>
            <person name="Harris D."/>
            <person name="Hill-Cawthorne G.A."/>
            <person name="Konen-Waisman S."/>
            <person name="Latham S.M."/>
            <person name="Mourier T."/>
            <person name="Norton R."/>
            <person name="Quail M.A."/>
            <person name="Sanders M."/>
            <person name="Shanmugam D."/>
            <person name="Sohal A."/>
            <person name="Wasmuth J.D."/>
            <person name="Brunk B."/>
            <person name="Grigg M.E."/>
            <person name="Howard J.C."/>
            <person name="Parkinson J."/>
            <person name="Roos D.S."/>
            <person name="Trees A.J."/>
            <person name="Berriman M."/>
            <person name="Pain A."/>
            <person name="Wastling J.M."/>
        </authorList>
    </citation>
    <scope>NUCLEOTIDE SEQUENCE [LARGE SCALE GENOMIC DNA]</scope>
    <source>
        <strain evidence="12">Liverpool</strain>
    </source>
</reference>
<dbReference type="Proteomes" id="UP000007494">
    <property type="component" value="Chromosome IX"/>
</dbReference>
<feature type="transmembrane region" description="Helical" evidence="9">
    <location>
        <begin position="189"/>
        <end position="214"/>
    </location>
</feature>
<keyword evidence="7 9" id="KW-0472">Membrane</keyword>
<dbReference type="EMBL" id="FR823385">
    <property type="protein sequence ID" value="CBZ51206.1"/>
    <property type="molecule type" value="Genomic_DNA"/>
</dbReference>
<dbReference type="EMBL" id="LN714484">
    <property type="protein sequence ID" value="CEL68520.1"/>
    <property type="molecule type" value="Genomic_DNA"/>
</dbReference>
<organism evidence="10 12">
    <name type="scientific">Neospora caninum (strain Liverpool)</name>
    <dbReference type="NCBI Taxonomy" id="572307"/>
    <lineage>
        <taxon>Eukaryota</taxon>
        <taxon>Sar</taxon>
        <taxon>Alveolata</taxon>
        <taxon>Apicomplexa</taxon>
        <taxon>Conoidasida</taxon>
        <taxon>Coccidia</taxon>
        <taxon>Eucoccidiorida</taxon>
        <taxon>Eimeriorina</taxon>
        <taxon>Sarcocystidae</taxon>
        <taxon>Neospora</taxon>
    </lineage>
</organism>
<evidence type="ECO:0000256" key="5">
    <source>
        <dbReference type="ARBA" id="ARBA00022970"/>
    </source>
</evidence>
<accession>F0VC72</accession>
<dbReference type="RefSeq" id="XP_003881239.1">
    <property type="nucleotide sequence ID" value="XM_003881190.1"/>
</dbReference>
<evidence type="ECO:0000256" key="2">
    <source>
        <dbReference type="ARBA" id="ARBA00006595"/>
    </source>
</evidence>
<evidence type="ECO:0000313" key="10">
    <source>
        <dbReference type="EMBL" id="CBZ51206.1"/>
    </source>
</evidence>
<sequence>MPGPSPPALSTWRSRIKGWIPPSDLPGSVQPTPCNFNRYALLFFYVISGCVTGVVFFGWPAMASLIFHNAGFSTLCTRDPDTGDFSPDFRKEGKMFICDAQDAAIQKLYPVAGVLCCIMSACGGALLDFIGPKLTMCLGQTLSLIGWLFLAFSGAAPGSYYAGIALIGLGADVGFLPTMCVTRLFPGSAGLVITLLSSASSASSAVPVVLAKIVEQHGVTLKTVSLWYICCGPVVSIIIAVFLMPRRNYLVGEDGAHSESNKFEKGPAKMCETGDGRSVGAVDGWDAASAGEVSSPRRKPAKAEAGRQLRFLSTHNSLASDQDTTGNSGVEEDRGRSTRVEESCTAAPFPEPSLGTAAQFAGQAEGSRLEKTEECRNRGQETAGRVQNTLFAGERSPTSGEIGLVADAESCEKGEDGGNDVVVSFPGEPAQGNGPQQAIATQGEIHECPKAESKYRCPARASFFGQLFSERYLIVAVYFIGVAGAATFYQQAPRRMFTDPVVDFMEILQPLGFLPCIILGKCADVFGILKILTVVNTFGVLMYATSMVRGFDNALGYTSVVLYTLYMSVFTSQIFVYIEATFSPQYFGKLIGLTAMCGGLFSVVSSSLYEHVVIGVGKGDPRIMQIAMTVFLGFQYLWIARLFWLKKRDPNPYRSGPARLASSDTPSARALPICQAPFEPVCQA</sequence>
<evidence type="ECO:0000313" key="12">
    <source>
        <dbReference type="Proteomes" id="UP000007494"/>
    </source>
</evidence>
<protein>
    <submittedName>
        <fullName evidence="11">Amino acid transporter, putative</fullName>
    </submittedName>
    <submittedName>
        <fullName evidence="10">Putative amino acid transporter</fullName>
    </submittedName>
</protein>
<feature type="region of interest" description="Disordered" evidence="8">
    <location>
        <begin position="255"/>
        <end position="276"/>
    </location>
</feature>
<gene>
    <name evidence="11" type="ORF">BN1204_042730</name>
    <name evidence="10" type="ORF">NCLIV_042730</name>
</gene>
<dbReference type="eggNOG" id="ENOG502SAKG">
    <property type="taxonomic scope" value="Eukaryota"/>
</dbReference>
<proteinExistence type="inferred from homology"/>
<evidence type="ECO:0000256" key="7">
    <source>
        <dbReference type="ARBA" id="ARBA00023136"/>
    </source>
</evidence>
<dbReference type="SUPFAM" id="SSF103473">
    <property type="entry name" value="MFS general substrate transporter"/>
    <property type="match status" value="1"/>
</dbReference>
<dbReference type="GeneID" id="13440191"/>
<dbReference type="AlphaFoldDB" id="F0VC72"/>
<evidence type="ECO:0000256" key="8">
    <source>
        <dbReference type="SAM" id="MobiDB-lite"/>
    </source>
</evidence>
<feature type="transmembrane region" description="Helical" evidence="9">
    <location>
        <begin position="554"/>
        <end position="578"/>
    </location>
</feature>
<feature type="transmembrane region" description="Helical" evidence="9">
    <location>
        <begin position="527"/>
        <end position="548"/>
    </location>
</feature>
<evidence type="ECO:0000256" key="1">
    <source>
        <dbReference type="ARBA" id="ARBA00004141"/>
    </source>
</evidence>
<dbReference type="PANTHER" id="PTHR20772:SF2">
    <property type="entry name" value="PROTEIN FMP42"/>
    <property type="match status" value="1"/>
</dbReference>
<feature type="compositionally biased region" description="Basic and acidic residues" evidence="8">
    <location>
        <begin position="331"/>
        <end position="342"/>
    </location>
</feature>
<feature type="transmembrane region" description="Helical" evidence="9">
    <location>
        <begin position="108"/>
        <end position="127"/>
    </location>
</feature>
<evidence type="ECO:0000256" key="4">
    <source>
        <dbReference type="ARBA" id="ARBA00022692"/>
    </source>
</evidence>
<dbReference type="InterPro" id="IPR036259">
    <property type="entry name" value="MFS_trans_sf"/>
</dbReference>
<reference evidence="10" key="2">
    <citation type="submission" date="2011-03" db="EMBL/GenBank/DDBJ databases">
        <title>Comparative genomics and transcriptomics of Neospora caninum and Toxoplasma gondii.</title>
        <authorList>
            <person name="Reid A.J."/>
            <person name="Sohal A."/>
            <person name="Harris D."/>
            <person name="Quail M."/>
            <person name="Sanders M."/>
            <person name="Berriman M."/>
            <person name="Wastling J.M."/>
            <person name="Pain A."/>
        </authorList>
    </citation>
    <scope>NUCLEOTIDE SEQUENCE</scope>
    <source>
        <strain evidence="10">Liverpool</strain>
    </source>
</reference>
<keyword evidence="6 9" id="KW-1133">Transmembrane helix</keyword>
<evidence type="ECO:0000256" key="3">
    <source>
        <dbReference type="ARBA" id="ARBA00022448"/>
    </source>
</evidence>
<feature type="transmembrane region" description="Helical" evidence="9">
    <location>
        <begin position="472"/>
        <end position="489"/>
    </location>
</feature>
<keyword evidence="4 9" id="KW-0812">Transmembrane</keyword>
<keyword evidence="5" id="KW-0029">Amino-acid transport</keyword>
<dbReference type="PANTHER" id="PTHR20772">
    <property type="entry name" value="PROTEIN FMP42"/>
    <property type="match status" value="1"/>
</dbReference>